<evidence type="ECO:0000313" key="1">
    <source>
        <dbReference type="EMBL" id="KAK7744786.1"/>
    </source>
</evidence>
<reference evidence="1 2" key="1">
    <citation type="submission" date="2024-02" db="EMBL/GenBank/DDBJ databases">
        <title>De novo assembly and annotation of 12 fungi associated with fruit tree decline syndrome in Ontario, Canada.</title>
        <authorList>
            <person name="Sulman M."/>
            <person name="Ellouze W."/>
            <person name="Ilyukhin E."/>
        </authorList>
    </citation>
    <scope>NUCLEOTIDE SEQUENCE [LARGE SCALE GENOMIC DNA]</scope>
    <source>
        <strain evidence="1 2">M11/M66-122</strain>
    </source>
</reference>
<dbReference type="Pfam" id="PF11927">
    <property type="entry name" value="HODM_asu-like"/>
    <property type="match status" value="1"/>
</dbReference>
<keyword evidence="2" id="KW-1185">Reference proteome</keyword>
<dbReference type="AlphaFoldDB" id="A0AAN9YI27"/>
<organism evidence="1 2">
    <name type="scientific">Diatrype stigma</name>
    <dbReference type="NCBI Taxonomy" id="117547"/>
    <lineage>
        <taxon>Eukaryota</taxon>
        <taxon>Fungi</taxon>
        <taxon>Dikarya</taxon>
        <taxon>Ascomycota</taxon>
        <taxon>Pezizomycotina</taxon>
        <taxon>Sordariomycetes</taxon>
        <taxon>Xylariomycetidae</taxon>
        <taxon>Xylariales</taxon>
        <taxon>Diatrypaceae</taxon>
        <taxon>Diatrype</taxon>
    </lineage>
</organism>
<name>A0AAN9YI27_9PEZI</name>
<comment type="caution">
    <text evidence="1">The sequence shown here is derived from an EMBL/GenBank/DDBJ whole genome shotgun (WGS) entry which is preliminary data.</text>
</comment>
<accession>A0AAN9YI27</accession>
<protein>
    <submittedName>
        <fullName evidence="1">Uncharacterized protein</fullName>
    </submittedName>
</protein>
<dbReference type="InterPro" id="IPR021848">
    <property type="entry name" value="HODM_asu-like"/>
</dbReference>
<gene>
    <name evidence="1" type="ORF">SLS62_010019</name>
</gene>
<sequence length="178" mass="20126">MALKSTMPSELIIMDTNYLERLKERERIMAEHAPHVLGCIPEGVEAVREVYSYILRDYLPARYPSLFSRDEKTFRNHVTDVSLPLEPPEDPKAAFSALSQTVEDDMFLLRETTDGHQCVAFLCCFPSGFDPAQKLGKNLKAIHGPVPSYDKIGPSMERFFSRVEVGKSACRTNVSKIE</sequence>
<dbReference type="Proteomes" id="UP001320420">
    <property type="component" value="Unassembled WGS sequence"/>
</dbReference>
<dbReference type="EMBL" id="JAKJXP020000115">
    <property type="protein sequence ID" value="KAK7744786.1"/>
    <property type="molecule type" value="Genomic_DNA"/>
</dbReference>
<evidence type="ECO:0000313" key="2">
    <source>
        <dbReference type="Proteomes" id="UP001320420"/>
    </source>
</evidence>
<proteinExistence type="predicted"/>